<evidence type="ECO:0000256" key="3">
    <source>
        <dbReference type="ARBA" id="ARBA00022723"/>
    </source>
</evidence>
<dbReference type="GO" id="GO:0036220">
    <property type="term" value="F:ITP diphosphatase activity"/>
    <property type="evidence" value="ECO:0007669"/>
    <property type="project" value="UniProtKB-UniRule"/>
</dbReference>
<evidence type="ECO:0000256" key="7">
    <source>
        <dbReference type="ARBA" id="ARBA00023080"/>
    </source>
</evidence>
<comment type="subunit">
    <text evidence="2 10">Homodimer.</text>
</comment>
<comment type="cofactor">
    <cofactor evidence="10">
        <name>Mg(2+)</name>
        <dbReference type="ChEBI" id="CHEBI:18420"/>
    </cofactor>
    <text evidence="10">Binds 1 Mg(2+) ion per subunit.</text>
</comment>
<protein>
    <recommendedName>
        <fullName evidence="10">dITP/XTP pyrophosphatase</fullName>
        <ecNumber evidence="10">3.6.1.66</ecNumber>
    </recommendedName>
    <alternativeName>
        <fullName evidence="10">Non-canonical purine NTP pyrophosphatase</fullName>
    </alternativeName>
    <alternativeName>
        <fullName evidence="10">Non-standard purine NTP pyrophosphatase</fullName>
    </alternativeName>
    <alternativeName>
        <fullName evidence="10">Nucleoside-triphosphate diphosphatase</fullName>
    </alternativeName>
    <alternativeName>
        <fullName evidence="10">Nucleoside-triphosphate pyrophosphatase</fullName>
        <shortName evidence="10">NTPase</shortName>
    </alternativeName>
</protein>
<dbReference type="Pfam" id="PF01725">
    <property type="entry name" value="Ham1p_like"/>
    <property type="match status" value="1"/>
</dbReference>
<dbReference type="EMBL" id="LN829119">
    <property type="protein sequence ID" value="CPR16552.1"/>
    <property type="molecule type" value="Genomic_DNA"/>
</dbReference>
<dbReference type="GO" id="GO:0017111">
    <property type="term" value="F:ribonucleoside triphosphate phosphatase activity"/>
    <property type="evidence" value="ECO:0007669"/>
    <property type="project" value="InterPro"/>
</dbReference>
<comment type="similarity">
    <text evidence="1 10 11">Belongs to the HAM1 NTPase family.</text>
</comment>
<evidence type="ECO:0000256" key="10">
    <source>
        <dbReference type="HAMAP-Rule" id="MF_01405"/>
    </source>
</evidence>
<dbReference type="RefSeq" id="WP_046476830.1">
    <property type="nucleotide sequence ID" value="NZ_LN829118.1"/>
</dbReference>
<feature type="binding site" evidence="10">
    <location>
        <begin position="15"/>
        <end position="20"/>
    </location>
    <ligand>
        <name>substrate</name>
    </ligand>
</feature>
<dbReference type="GO" id="GO:0009117">
    <property type="term" value="P:nucleotide metabolic process"/>
    <property type="evidence" value="ECO:0007669"/>
    <property type="project" value="UniProtKB-KW"/>
</dbReference>
<evidence type="ECO:0000256" key="4">
    <source>
        <dbReference type="ARBA" id="ARBA00022741"/>
    </source>
</evidence>
<dbReference type="InterPro" id="IPR056077">
    <property type="entry name" value="DUF7660"/>
</dbReference>
<keyword evidence="4 10" id="KW-0547">Nucleotide-binding</keyword>
<name>A0A0D6JCK8_9HYPH</name>
<reference evidence="14" key="1">
    <citation type="submission" date="2015-02" db="EMBL/GenBank/DDBJ databases">
        <authorList>
            <person name="Chooi Y.-H."/>
        </authorList>
    </citation>
    <scope>NUCLEOTIDE SEQUENCE [LARGE SCALE GENOMIC DNA]</scope>
    <source>
        <strain evidence="14">strain Y</strain>
    </source>
</reference>
<evidence type="ECO:0000313" key="14">
    <source>
        <dbReference type="Proteomes" id="UP000033187"/>
    </source>
</evidence>
<dbReference type="EC" id="3.6.1.66" evidence="10"/>
<accession>A0A0D6JCK8</accession>
<feature type="domain" description="DUF7660" evidence="12">
    <location>
        <begin position="230"/>
        <end position="291"/>
    </location>
</feature>
<feature type="binding site" evidence="10">
    <location>
        <position position="76"/>
    </location>
    <ligand>
        <name>Mg(2+)</name>
        <dbReference type="ChEBI" id="CHEBI:18420"/>
    </ligand>
</feature>
<comment type="catalytic activity">
    <reaction evidence="8 10">
        <text>dITP + H2O = dIMP + diphosphate + H(+)</text>
        <dbReference type="Rhea" id="RHEA:28342"/>
        <dbReference type="ChEBI" id="CHEBI:15377"/>
        <dbReference type="ChEBI" id="CHEBI:15378"/>
        <dbReference type="ChEBI" id="CHEBI:33019"/>
        <dbReference type="ChEBI" id="CHEBI:61194"/>
        <dbReference type="ChEBI" id="CHEBI:61382"/>
        <dbReference type="EC" id="3.6.1.66"/>
    </reaction>
</comment>
<dbReference type="FunFam" id="3.90.950.10:FF:000001">
    <property type="entry name" value="dITP/XTP pyrophosphatase"/>
    <property type="match status" value="1"/>
</dbReference>
<evidence type="ECO:0000256" key="1">
    <source>
        <dbReference type="ARBA" id="ARBA00008023"/>
    </source>
</evidence>
<dbReference type="KEGG" id="fiy:BN1229_v1_0861"/>
<dbReference type="KEGG" id="fil:BN1229_v1_0856"/>
<dbReference type="PANTHER" id="PTHR11067">
    <property type="entry name" value="INOSINE TRIPHOSPHATE PYROPHOSPHATASE/HAM1 PROTEIN"/>
    <property type="match status" value="1"/>
</dbReference>
<keyword evidence="3 10" id="KW-0479">Metal-binding</keyword>
<organism evidence="13 14">
    <name type="scientific">Candidatus Filomicrobium marinum</name>
    <dbReference type="NCBI Taxonomy" id="1608628"/>
    <lineage>
        <taxon>Bacteria</taxon>
        <taxon>Pseudomonadati</taxon>
        <taxon>Pseudomonadota</taxon>
        <taxon>Alphaproteobacteria</taxon>
        <taxon>Hyphomicrobiales</taxon>
        <taxon>Hyphomicrobiaceae</taxon>
        <taxon>Filomicrobium</taxon>
    </lineage>
</organism>
<evidence type="ECO:0000256" key="6">
    <source>
        <dbReference type="ARBA" id="ARBA00022842"/>
    </source>
</evidence>
<dbReference type="SUPFAM" id="SSF52972">
    <property type="entry name" value="ITPase-like"/>
    <property type="match status" value="1"/>
</dbReference>
<evidence type="ECO:0000256" key="8">
    <source>
        <dbReference type="ARBA" id="ARBA00051875"/>
    </source>
</evidence>
<dbReference type="AlphaFoldDB" id="A0A0D6JCK8"/>
<dbReference type="InterPro" id="IPR029001">
    <property type="entry name" value="ITPase-like_fam"/>
</dbReference>
<comment type="catalytic activity">
    <reaction evidence="9 10">
        <text>XTP + H2O = XMP + diphosphate + H(+)</text>
        <dbReference type="Rhea" id="RHEA:28610"/>
        <dbReference type="ChEBI" id="CHEBI:15377"/>
        <dbReference type="ChEBI" id="CHEBI:15378"/>
        <dbReference type="ChEBI" id="CHEBI:33019"/>
        <dbReference type="ChEBI" id="CHEBI:57464"/>
        <dbReference type="ChEBI" id="CHEBI:61314"/>
        <dbReference type="EC" id="3.6.1.66"/>
    </reaction>
</comment>
<sequence>MNHKLEPGTKLVVASHNPGKVWEIKQLIIPYGLDAISAADLNLEEPEETETTFVGNAELKARHAARAANLPALADDSGLEVEALDGAPGIYSARWAGPSKDFGAAMKRLADEISARTGWSSPPRANFTCALSLVWPDGTAQNFEGKVFGHLVWPARGGNGFGYDPMFVADGKEQTFGEMEPAQKYAISHRTRAFSLFKEACLEGIPLAPPSKATGRDLEGFAAAARNLSTRDELVTFIANLRKDHETHGATWGTHTLTEFLTALEKSVSALDSEEEEPRWRYLAKALFAASR</sequence>
<evidence type="ECO:0000256" key="5">
    <source>
        <dbReference type="ARBA" id="ARBA00022801"/>
    </source>
</evidence>
<dbReference type="GO" id="GO:0009146">
    <property type="term" value="P:purine nucleoside triphosphate catabolic process"/>
    <property type="evidence" value="ECO:0007669"/>
    <property type="project" value="UniProtKB-UniRule"/>
</dbReference>
<dbReference type="CDD" id="cd00515">
    <property type="entry name" value="HAM1"/>
    <property type="match status" value="1"/>
</dbReference>
<dbReference type="Gene3D" id="3.90.950.10">
    <property type="match status" value="1"/>
</dbReference>
<evidence type="ECO:0000256" key="2">
    <source>
        <dbReference type="ARBA" id="ARBA00011738"/>
    </source>
</evidence>
<dbReference type="GO" id="GO:0000166">
    <property type="term" value="F:nucleotide binding"/>
    <property type="evidence" value="ECO:0007669"/>
    <property type="project" value="UniProtKB-KW"/>
</dbReference>
<dbReference type="NCBIfam" id="TIGR00042">
    <property type="entry name" value="RdgB/HAM1 family non-canonical purine NTP pyrophosphatase"/>
    <property type="match status" value="1"/>
</dbReference>
<dbReference type="Proteomes" id="UP000033187">
    <property type="component" value="Chromosome 1"/>
</dbReference>
<proteinExistence type="inferred from homology"/>
<dbReference type="HAMAP" id="MF_01405">
    <property type="entry name" value="Non_canon_purine_NTPase"/>
    <property type="match status" value="1"/>
</dbReference>
<dbReference type="PANTHER" id="PTHR11067:SF9">
    <property type="entry name" value="INOSINE TRIPHOSPHATE PYROPHOSPHATASE"/>
    <property type="match status" value="1"/>
</dbReference>
<evidence type="ECO:0000259" key="12">
    <source>
        <dbReference type="Pfam" id="PF24693"/>
    </source>
</evidence>
<dbReference type="InterPro" id="IPR002637">
    <property type="entry name" value="RdgB/HAM1"/>
</dbReference>
<dbReference type="GO" id="GO:0005829">
    <property type="term" value="C:cytosol"/>
    <property type="evidence" value="ECO:0007669"/>
    <property type="project" value="TreeGrafter"/>
</dbReference>
<gene>
    <name evidence="13" type="ORF">YBN1229_v1_0861</name>
</gene>
<evidence type="ECO:0000256" key="11">
    <source>
        <dbReference type="RuleBase" id="RU003781"/>
    </source>
</evidence>
<feature type="binding site" evidence="10">
    <location>
        <position position="77"/>
    </location>
    <ligand>
        <name>substrate</name>
    </ligand>
</feature>
<keyword evidence="7 10" id="KW-0546">Nucleotide metabolism</keyword>
<dbReference type="GO" id="GO:0035870">
    <property type="term" value="F:dITP diphosphatase activity"/>
    <property type="evidence" value="ECO:0007669"/>
    <property type="project" value="UniProtKB-UniRule"/>
</dbReference>
<keyword evidence="5 10" id="KW-0378">Hydrolase</keyword>
<feature type="binding site" evidence="10">
    <location>
        <position position="47"/>
    </location>
    <ligand>
        <name>Mg(2+)</name>
        <dbReference type="ChEBI" id="CHEBI:18420"/>
    </ligand>
</feature>
<evidence type="ECO:0000256" key="9">
    <source>
        <dbReference type="ARBA" id="ARBA00052017"/>
    </source>
</evidence>
<feature type="binding site" evidence="10">
    <location>
        <position position="184"/>
    </location>
    <ligand>
        <name>substrate</name>
    </ligand>
</feature>
<feature type="binding site" evidence="10">
    <location>
        <begin position="189"/>
        <end position="190"/>
    </location>
    <ligand>
        <name>substrate</name>
    </ligand>
</feature>
<dbReference type="Pfam" id="PF24693">
    <property type="entry name" value="DUF7660"/>
    <property type="match status" value="1"/>
</dbReference>
<feature type="binding site" evidence="10">
    <location>
        <begin position="161"/>
        <end position="164"/>
    </location>
    <ligand>
        <name>substrate</name>
    </ligand>
</feature>
<evidence type="ECO:0000313" key="13">
    <source>
        <dbReference type="EMBL" id="CPR16552.1"/>
    </source>
</evidence>
<keyword evidence="6 10" id="KW-0460">Magnesium</keyword>
<comment type="catalytic activity">
    <reaction evidence="10">
        <text>ITP + H2O = IMP + diphosphate + H(+)</text>
        <dbReference type="Rhea" id="RHEA:29399"/>
        <dbReference type="ChEBI" id="CHEBI:15377"/>
        <dbReference type="ChEBI" id="CHEBI:15378"/>
        <dbReference type="ChEBI" id="CHEBI:33019"/>
        <dbReference type="ChEBI" id="CHEBI:58053"/>
        <dbReference type="ChEBI" id="CHEBI:61402"/>
        <dbReference type="EC" id="3.6.1.66"/>
    </reaction>
</comment>
<dbReference type="GO" id="GO:0046872">
    <property type="term" value="F:metal ion binding"/>
    <property type="evidence" value="ECO:0007669"/>
    <property type="project" value="UniProtKB-KW"/>
</dbReference>
<dbReference type="InterPro" id="IPR020922">
    <property type="entry name" value="dITP/XTP_pyrophosphatase"/>
</dbReference>
<comment type="function">
    <text evidence="10">Pyrophosphatase that catalyzes the hydrolysis of nucleoside triphosphates to their monophosphate derivatives, with a high preference for the non-canonical purine nucleotides XTP (xanthosine triphosphate), dITP (deoxyinosine triphosphate) and ITP. Seems to function as a house-cleaning enzyme that removes non-canonical purine nucleotides from the nucleotide pool, thus preventing their incorporation into DNA/RNA and avoiding chromosomal lesions.</text>
</comment>
<dbReference type="GO" id="GO:0036222">
    <property type="term" value="F:XTP diphosphatase activity"/>
    <property type="evidence" value="ECO:0007669"/>
    <property type="project" value="UniProtKB-UniRule"/>
</dbReference>
<feature type="active site" description="Proton acceptor" evidence="10">
    <location>
        <position position="76"/>
    </location>
</feature>
<dbReference type="OrthoDB" id="9807456at2"/>
<keyword evidence="14" id="KW-1185">Reference proteome</keyword>